<sequence length="115" mass="12798">MGNFSCIPKQRKRSFKIKTGMSEKSTSEALSQECPGNEESKSNEIYYAEVIFASNETSTINKSTNDTEYATICTKMPTEPIEGNSEYEYVLPYCESTLFSECLASQDAKEASIVS</sequence>
<keyword evidence="3" id="KW-1185">Reference proteome</keyword>
<comment type="caution">
    <text evidence="2">The sequence shown here is derived from an EMBL/GenBank/DDBJ whole genome shotgun (WGS) entry which is preliminary data.</text>
</comment>
<evidence type="ECO:0000313" key="3">
    <source>
        <dbReference type="Proteomes" id="UP001066276"/>
    </source>
</evidence>
<evidence type="ECO:0000313" key="2">
    <source>
        <dbReference type="EMBL" id="KAJ1112806.1"/>
    </source>
</evidence>
<proteinExistence type="predicted"/>
<dbReference type="Proteomes" id="UP001066276">
    <property type="component" value="Chromosome 8"/>
</dbReference>
<dbReference type="EMBL" id="JANPWB010000012">
    <property type="protein sequence ID" value="KAJ1112806.1"/>
    <property type="molecule type" value="Genomic_DNA"/>
</dbReference>
<evidence type="ECO:0000256" key="1">
    <source>
        <dbReference type="SAM" id="MobiDB-lite"/>
    </source>
</evidence>
<reference evidence="2" key="1">
    <citation type="journal article" date="2022" name="bioRxiv">
        <title>Sequencing and chromosome-scale assembly of the giantPleurodeles waltlgenome.</title>
        <authorList>
            <person name="Brown T."/>
            <person name="Elewa A."/>
            <person name="Iarovenko S."/>
            <person name="Subramanian E."/>
            <person name="Araus A.J."/>
            <person name="Petzold A."/>
            <person name="Susuki M."/>
            <person name="Suzuki K.-i.T."/>
            <person name="Hayashi T."/>
            <person name="Toyoda A."/>
            <person name="Oliveira C."/>
            <person name="Osipova E."/>
            <person name="Leigh N.D."/>
            <person name="Simon A."/>
            <person name="Yun M.H."/>
        </authorList>
    </citation>
    <scope>NUCLEOTIDE SEQUENCE</scope>
    <source>
        <strain evidence="2">20211129_DDA</strain>
        <tissue evidence="2">Liver</tissue>
    </source>
</reference>
<name>A0AAV7N9R2_PLEWA</name>
<feature type="region of interest" description="Disordered" evidence="1">
    <location>
        <begin position="17"/>
        <end position="39"/>
    </location>
</feature>
<organism evidence="2 3">
    <name type="scientific">Pleurodeles waltl</name>
    <name type="common">Iberian ribbed newt</name>
    <dbReference type="NCBI Taxonomy" id="8319"/>
    <lineage>
        <taxon>Eukaryota</taxon>
        <taxon>Metazoa</taxon>
        <taxon>Chordata</taxon>
        <taxon>Craniata</taxon>
        <taxon>Vertebrata</taxon>
        <taxon>Euteleostomi</taxon>
        <taxon>Amphibia</taxon>
        <taxon>Batrachia</taxon>
        <taxon>Caudata</taxon>
        <taxon>Salamandroidea</taxon>
        <taxon>Salamandridae</taxon>
        <taxon>Pleurodelinae</taxon>
        <taxon>Pleurodeles</taxon>
    </lineage>
</organism>
<accession>A0AAV7N9R2</accession>
<gene>
    <name evidence="2" type="ORF">NDU88_001067</name>
</gene>
<dbReference type="AlphaFoldDB" id="A0AAV7N9R2"/>
<protein>
    <submittedName>
        <fullName evidence="2">Uncharacterized protein</fullName>
    </submittedName>
</protein>